<dbReference type="InterPro" id="IPR038717">
    <property type="entry name" value="Tc1-like_DDE_dom"/>
</dbReference>
<dbReference type="Proteomes" id="UP000001549">
    <property type="component" value="Chromosome"/>
</dbReference>
<dbReference type="InterPro" id="IPR047655">
    <property type="entry name" value="Transpos_IS630-like"/>
</dbReference>
<dbReference type="HOGENOM" id="CLU_041125_0_0_11"/>
<dbReference type="eggNOG" id="COG3415">
    <property type="taxonomic scope" value="Bacteria"/>
</dbReference>
<feature type="domain" description="Tc1-like transposase DDE" evidence="1">
    <location>
        <begin position="174"/>
        <end position="319"/>
    </location>
</feature>
<dbReference type="EMBL" id="CP002801">
    <property type="protein sequence ID" value="AEH09789.1"/>
    <property type="molecule type" value="Genomic_DNA"/>
</dbReference>
<dbReference type="PANTHER" id="PTHR30347">
    <property type="entry name" value="POTASSIUM CHANNEL RELATED"/>
    <property type="match status" value="1"/>
</dbReference>
<evidence type="ECO:0000313" key="3">
    <source>
        <dbReference type="Proteomes" id="UP000001549"/>
    </source>
</evidence>
<dbReference type="InterPro" id="IPR036397">
    <property type="entry name" value="RNaseH_sf"/>
</dbReference>
<dbReference type="InterPro" id="IPR052702">
    <property type="entry name" value="MscS-like_channel"/>
</dbReference>
<dbReference type="PANTHER" id="PTHR30347:SF1">
    <property type="entry name" value="MECHANOSENSITIVE CHANNEL MSCK"/>
    <property type="match status" value="1"/>
</dbReference>
<dbReference type="STRING" id="656024.FsymDg_2408"/>
<dbReference type="NCBIfam" id="NF033545">
    <property type="entry name" value="transpos_IS630"/>
    <property type="match status" value="1"/>
</dbReference>
<dbReference type="InterPro" id="IPR012337">
    <property type="entry name" value="RNaseH-like_sf"/>
</dbReference>
<keyword evidence="3" id="KW-1185">Reference proteome</keyword>
<proteinExistence type="predicted"/>
<protein>
    <recommendedName>
        <fullName evidence="1">Tc1-like transposase DDE domain-containing protein</fullName>
    </recommendedName>
</protein>
<organism evidence="2 3">
    <name type="scientific">Candidatus Protofrankia datiscae</name>
    <dbReference type="NCBI Taxonomy" id="2716812"/>
    <lineage>
        <taxon>Bacteria</taxon>
        <taxon>Bacillati</taxon>
        <taxon>Actinomycetota</taxon>
        <taxon>Actinomycetes</taxon>
        <taxon>Frankiales</taxon>
        <taxon>Frankiaceae</taxon>
        <taxon>Protofrankia</taxon>
    </lineage>
</organism>
<evidence type="ECO:0000313" key="2">
    <source>
        <dbReference type="EMBL" id="AEH09789.1"/>
    </source>
</evidence>
<dbReference type="Pfam" id="PF13565">
    <property type="entry name" value="HTH_32"/>
    <property type="match status" value="1"/>
</dbReference>
<evidence type="ECO:0000259" key="1">
    <source>
        <dbReference type="Pfam" id="PF13358"/>
    </source>
</evidence>
<dbReference type="GO" id="GO:0003676">
    <property type="term" value="F:nucleic acid binding"/>
    <property type="evidence" value="ECO:0007669"/>
    <property type="project" value="InterPro"/>
</dbReference>
<sequence length="497" mass="55346">MPGPSADPIELSSAERAVLEGWARRRKTAQALALRSRIVLACADGGTNSGVAAELGITRGTVAKWRERFAVDRLEGLSDEARPGAPRKVTDAQVEAVIARTLEEKPPNGDTHWTSRSMARASGLSQSTVSRMWRAFGLKPHLVETWKLSTDPLFVDKVRDVVGVYLDPPEKAIVLCVDEKSQVQALDRTAPVLPLMPGTPQRMTHDYVRHGTTSLFAALDPTSGSVIAQTFRRHRHQEFLRFLKLIDSSVPKGYDLHLVLDNYATHKTPAVKNWLLRHPRFHLHFTPTSASWMNLVERWFAELTTRKLRRSTHRSVVELEADIRRWINAWNKDPKPFVWAKTADEILETLAAYCQRINDSGHYVDYFNHRANGWTYSYHVGTIKLVTLADPGTARIIGSVTRNGAAPAAKEIKFTIFGGDARSSADYPISSFAVTYSNGTDWTSGAMYAGSQRVTVDDTATGHQCVYDLPRISGPDNRLDFDVARPGFGRDGGHCNF</sequence>
<dbReference type="SUPFAM" id="SSF53098">
    <property type="entry name" value="Ribonuclease H-like"/>
    <property type="match status" value="1"/>
</dbReference>
<gene>
    <name evidence="2" type="ordered locus">FsymDg_2408</name>
</gene>
<dbReference type="Pfam" id="PF13358">
    <property type="entry name" value="DDE_3"/>
    <property type="match status" value="1"/>
</dbReference>
<dbReference type="eggNOG" id="COG3335">
    <property type="taxonomic scope" value="Bacteria"/>
</dbReference>
<name>F8B1C0_9ACTN</name>
<accession>F8B1C0</accession>
<dbReference type="InterPro" id="IPR009057">
    <property type="entry name" value="Homeodomain-like_sf"/>
</dbReference>
<dbReference type="AlphaFoldDB" id="F8B1C0"/>
<reference evidence="2 3" key="1">
    <citation type="submission" date="2011-05" db="EMBL/GenBank/DDBJ databases">
        <title>Complete sequence of chromosome of Frankia symbiont of Datisca glomerata.</title>
        <authorList>
            <consortium name="US DOE Joint Genome Institute"/>
            <person name="Lucas S."/>
            <person name="Han J."/>
            <person name="Lapidus A."/>
            <person name="Cheng J.-F."/>
            <person name="Goodwin L."/>
            <person name="Pitluck S."/>
            <person name="Peters L."/>
            <person name="Mikhailova N."/>
            <person name="Chertkov O."/>
            <person name="Teshima H."/>
            <person name="Han C."/>
            <person name="Tapia R."/>
            <person name="Land M."/>
            <person name="Hauser L."/>
            <person name="Kyrpides N."/>
            <person name="Ivanova N."/>
            <person name="Pagani I."/>
            <person name="Berry A."/>
            <person name="Pawlowski K."/>
            <person name="Persson T."/>
            <person name="Vanden Heuvel B."/>
            <person name="Benson D."/>
            <person name="Woyke T."/>
        </authorList>
    </citation>
    <scope>NUCLEOTIDE SEQUENCE [LARGE SCALE GENOMIC DNA]</scope>
    <source>
        <strain evidence="3">4085684</strain>
    </source>
</reference>
<dbReference type="SUPFAM" id="SSF46689">
    <property type="entry name" value="Homeodomain-like"/>
    <property type="match status" value="1"/>
</dbReference>
<dbReference type="Gene3D" id="3.30.420.10">
    <property type="entry name" value="Ribonuclease H-like superfamily/Ribonuclease H"/>
    <property type="match status" value="1"/>
</dbReference>
<dbReference type="KEGG" id="fsy:FsymDg_2408"/>